<dbReference type="SUPFAM" id="SSF52540">
    <property type="entry name" value="P-loop containing nucleoside triphosphate hydrolases"/>
    <property type="match status" value="1"/>
</dbReference>
<dbReference type="PANTHER" id="PTHR16305">
    <property type="entry name" value="TESTICULAR SOLUBLE ADENYLYL CYCLASE"/>
    <property type="match status" value="1"/>
</dbReference>
<dbReference type="InterPro" id="IPR011990">
    <property type="entry name" value="TPR-like_helical_dom_sf"/>
</dbReference>
<dbReference type="Gene3D" id="1.25.40.10">
    <property type="entry name" value="Tetratricopeptide repeat domain"/>
    <property type="match status" value="1"/>
</dbReference>
<evidence type="ECO:0000313" key="5">
    <source>
        <dbReference type="Proteomes" id="UP001057702"/>
    </source>
</evidence>
<dbReference type="Proteomes" id="UP001057702">
    <property type="component" value="Unassembled WGS sequence"/>
</dbReference>
<dbReference type="InterPro" id="IPR000792">
    <property type="entry name" value="Tscrpt_reg_LuxR_C"/>
</dbReference>
<evidence type="ECO:0000259" key="3">
    <source>
        <dbReference type="PROSITE" id="PS50043"/>
    </source>
</evidence>
<sequence>MKTAPMPLLGRDREIAAVEAMLAGAVDGTGSVLVVSAGAGLGKTALLDAAAELARRSGFTVLKARGSPPERDLPFGLATRVFEPARAELVAAGLDTGEAGQPQPAALHRALAHLASRTSVLVAVDDLHCLDRQSLRWLSTLPHRVDHAPVAVMLTVCPGEPPADPAVLDELLAASAAELHPARVGAEAVSALLERTLASTPDEPFTAAVLRETGGNPLLVTELAAAIRDHGIAPSADSAAEVAGLAVPRLASALHARLRRISPHALDVARAAAVLGEEADLQRVTAVCSARGLDPHVVLEVLTALSRADVLPVTELAIAFAQPLLRTTVLRNTPFGQLQSLHAEAARTLRSTGAPETRVAEHLLATPATAGPWAVAVLREAAATALGRGEPEMAAAHLARALSEPVPDADRTRLLTQLGRSEAYIGFDSAIRHLTEASRTPAPPGHRAEAVRELAELLALTGRHRAAVDLLGAPDDDTGADRALARIELRLDHEATAEEAAELLGRLPKPVASGESEEGRHLSLLAMRAAWAGRSRTRAAALAQQALAALPVTPRSVRPILRCVQVLGQAGLAEDGYERCDALVGHAERWSHRPCLAAARSLRGTMAHRLGRIWEAAEDSRAALGLLVACGAPRGSGTATEFLARLVEILTDLGELDEAAGLVEQAELSGDVPETWAGTALLLARGRLRVACGRSAEGLRDLLSAGNRFPTWAVENPAVAPWRSEAAMALLALGETTEARRHAADAVEQARRWGAPGPLGGALRMLGAVQGGSRGLARLEESVNVLERSSARLELARSLSEYGSALGRAKRPTPARRALRAALDVAEECGCADLARRTRIELAASGGRPPKSPGTEGVAALTAAELRTAMLAAKGKTNRELAEILLVQLRTVEVHLTNAYRKLGIDGRDQLASVLHGRTPTRTGSQ</sequence>
<dbReference type="RefSeq" id="WP_255918373.1">
    <property type="nucleotide sequence ID" value="NZ_JANFNG010000001.1"/>
</dbReference>
<dbReference type="Gene3D" id="3.40.50.300">
    <property type="entry name" value="P-loop containing nucleotide triphosphate hydrolases"/>
    <property type="match status" value="1"/>
</dbReference>
<dbReference type="PROSITE" id="PS50043">
    <property type="entry name" value="HTH_LUXR_2"/>
    <property type="match status" value="1"/>
</dbReference>
<dbReference type="InterPro" id="IPR016032">
    <property type="entry name" value="Sig_transdc_resp-reg_C-effctor"/>
</dbReference>
<evidence type="ECO:0000313" key="4">
    <source>
        <dbReference type="EMBL" id="MCQ4079529.1"/>
    </source>
</evidence>
<name>A0ABT1PPE2_9ACTN</name>
<dbReference type="PRINTS" id="PR00038">
    <property type="entry name" value="HTHLUXR"/>
</dbReference>
<gene>
    <name evidence="4" type="ORF">NGB36_02665</name>
</gene>
<dbReference type="CDD" id="cd06170">
    <property type="entry name" value="LuxR_C_like"/>
    <property type="match status" value="1"/>
</dbReference>
<dbReference type="Pfam" id="PF00196">
    <property type="entry name" value="GerE"/>
    <property type="match status" value="1"/>
</dbReference>
<protein>
    <submittedName>
        <fullName evidence="4">AAA family ATPase</fullName>
    </submittedName>
</protein>
<evidence type="ECO:0000256" key="1">
    <source>
        <dbReference type="ARBA" id="ARBA00022741"/>
    </source>
</evidence>
<dbReference type="Gene3D" id="1.10.10.10">
    <property type="entry name" value="Winged helix-like DNA-binding domain superfamily/Winged helix DNA-binding domain"/>
    <property type="match status" value="1"/>
</dbReference>
<dbReference type="PANTHER" id="PTHR16305:SF35">
    <property type="entry name" value="TRANSCRIPTIONAL ACTIVATOR DOMAIN"/>
    <property type="match status" value="1"/>
</dbReference>
<keyword evidence="2" id="KW-0067">ATP-binding</keyword>
<dbReference type="InterPro" id="IPR036388">
    <property type="entry name" value="WH-like_DNA-bd_sf"/>
</dbReference>
<dbReference type="InterPro" id="IPR027417">
    <property type="entry name" value="P-loop_NTPase"/>
</dbReference>
<organism evidence="4 5">
    <name type="scientific">Streptomyces humicola</name>
    <dbReference type="NCBI Taxonomy" id="2953240"/>
    <lineage>
        <taxon>Bacteria</taxon>
        <taxon>Bacillati</taxon>
        <taxon>Actinomycetota</taxon>
        <taxon>Actinomycetes</taxon>
        <taxon>Kitasatosporales</taxon>
        <taxon>Streptomycetaceae</taxon>
        <taxon>Streptomyces</taxon>
    </lineage>
</organism>
<comment type="caution">
    <text evidence="4">The sequence shown here is derived from an EMBL/GenBank/DDBJ whole genome shotgun (WGS) entry which is preliminary data.</text>
</comment>
<accession>A0ABT1PPE2</accession>
<reference evidence="4" key="1">
    <citation type="submission" date="2022-06" db="EMBL/GenBank/DDBJ databases">
        <title>Draft genome sequence of Streptomyces sp. RB6PN25 isolated from peat swamp forest in Thailand.</title>
        <authorList>
            <person name="Duangmal K."/>
            <person name="Klaysubun C."/>
        </authorList>
    </citation>
    <scope>NUCLEOTIDE SEQUENCE</scope>
    <source>
        <strain evidence="4">RB6PN25</strain>
    </source>
</reference>
<dbReference type="EMBL" id="JANFNG010000001">
    <property type="protein sequence ID" value="MCQ4079529.1"/>
    <property type="molecule type" value="Genomic_DNA"/>
</dbReference>
<dbReference type="Pfam" id="PF13191">
    <property type="entry name" value="AAA_16"/>
    <property type="match status" value="1"/>
</dbReference>
<dbReference type="InterPro" id="IPR041664">
    <property type="entry name" value="AAA_16"/>
</dbReference>
<evidence type="ECO:0000256" key="2">
    <source>
        <dbReference type="ARBA" id="ARBA00022840"/>
    </source>
</evidence>
<dbReference type="SUPFAM" id="SSF48452">
    <property type="entry name" value="TPR-like"/>
    <property type="match status" value="1"/>
</dbReference>
<dbReference type="SMART" id="SM00421">
    <property type="entry name" value="HTH_LUXR"/>
    <property type="match status" value="1"/>
</dbReference>
<proteinExistence type="predicted"/>
<feature type="domain" description="HTH luxR-type" evidence="3">
    <location>
        <begin position="854"/>
        <end position="919"/>
    </location>
</feature>
<keyword evidence="5" id="KW-1185">Reference proteome</keyword>
<keyword evidence="1" id="KW-0547">Nucleotide-binding</keyword>
<dbReference type="SUPFAM" id="SSF46894">
    <property type="entry name" value="C-terminal effector domain of the bipartite response regulators"/>
    <property type="match status" value="1"/>
</dbReference>